<proteinExistence type="predicted"/>
<dbReference type="Gene3D" id="1.10.510.10">
    <property type="entry name" value="Transferase(Phosphotransferase) domain 1"/>
    <property type="match status" value="1"/>
</dbReference>
<dbReference type="InterPro" id="IPR000719">
    <property type="entry name" value="Prot_kinase_dom"/>
</dbReference>
<dbReference type="AlphaFoldDB" id="A0A8H3AX53"/>
<dbReference type="FunFam" id="3.30.200.20:FF:000354">
    <property type="entry name" value="AGC/YANK protein kinase"/>
    <property type="match status" value="1"/>
</dbReference>
<keyword evidence="5 6" id="KW-0067">ATP-binding</keyword>
<dbReference type="InterPro" id="IPR000961">
    <property type="entry name" value="AGC-kinase_C"/>
</dbReference>
<dbReference type="PROSITE" id="PS00108">
    <property type="entry name" value="PROTEIN_KINASE_ST"/>
    <property type="match status" value="1"/>
</dbReference>
<feature type="transmembrane region" description="Helical" evidence="8">
    <location>
        <begin position="300"/>
        <end position="321"/>
    </location>
</feature>
<feature type="transmembrane region" description="Helical" evidence="8">
    <location>
        <begin position="333"/>
        <end position="355"/>
    </location>
</feature>
<gene>
    <name evidence="11" type="ORF">RDB_LOCUS80362</name>
</gene>
<evidence type="ECO:0000313" key="12">
    <source>
        <dbReference type="Proteomes" id="UP000663840"/>
    </source>
</evidence>
<dbReference type="PROSITE" id="PS00107">
    <property type="entry name" value="PROTEIN_KINASE_ATP"/>
    <property type="match status" value="1"/>
</dbReference>
<sequence>MMVPTSTMDPEVQLRLPLDVPAEQDLLNQPVFPLIHAIKKDVEERIDASLSWDQLNAVDVNYSIFRPLVFKYAKLRNYAIVYACLVVRTHFIESASQDLAFAPLKLTRADACELLALKLLRRFTGNSDNPVDLFSVLTVSWDPLQGCPDSCMSDIREITGEDIRNADRVSALEIAISSEAKRFIASPLVQTCITDIYNGRVVFSAPATRGSILADNYKQRHVQVYDVHNTPWLDHYRLRVPRYRGIMEFVDFAILLFLFVLCLHNKSFSTMNWSEIVFIIFAFGFLLDELTAALEHGWDIYIQNMWNGFDLAFATIFIVYLGCRCRGLVKDDFWWNDLAYDILACGACILFPRLAFFAIKNNLIILALQGMIAEFFVFIMLAAVCFSGLLFTLWTLSRGSATWNLRKIAWLMTQVWFGNTFLSFTVAESFHPIFGPILMVMFAALSNTLLITIMISILSNTFARINEHASEEYLYQFAISTIEGVKSDALFSYQPPFNILALLFLYPLSTCLSPRQLHTANVFLIRITSFPQLIVIGVYERCFAPGSRFIATTKAAGSSMFDSVSRQFRLFESFMGTSRDDVMGAIFEIDVPPSVTNAFSTEDDREPGMEDSAEFGKAQEPDETRQGRPEIVLSPTPRRSRSRTSRTYREEQPPNSPLARLFGTVRQRAISAQGDALGDIRKIGEAMENLKEAAMPGDKLRQEIKELSERQPIDFEGEVNLFHFVLLRSVGKGAFGKVRVVQHKQTRDLYALKYINKAKCVKMKAVANIIQERRLLEEASHELISIGFNLRYAFQDDENCFFVLDLMLGGDLRFHLERLGSLSEDTVRFYVAEIASALTFLHDKRIIHRDLKPDNILLDEKGHAHITDLNIAVHYSERRMLTGVAGSMAYMAPEVLTKKGYTYTIDWWSLGVCAYELIFGKRPFRGKTNSDLTHAITRDSLKFPEDASAKCSREGMYVLMGLLERDTTRRLGCKPNGEGFEELKKQGWFKNFDWDRLEDKELEPPFVPDSKRANFDATHELEELLLEDNPLKARPRKANQDVTQMSAEMRQMEEQFTSYDYRKMKRRSYYPHNHIVSSATGTSTSRPSTPANQTDSRMASVDVMPPLPATKMVPLEKAEAMT</sequence>
<feature type="compositionally biased region" description="Acidic residues" evidence="7">
    <location>
        <begin position="601"/>
        <end position="613"/>
    </location>
</feature>
<dbReference type="FunFam" id="1.10.510.10:FF:000639">
    <property type="entry name" value="Related to serine/threonine protein kinase"/>
    <property type="match status" value="1"/>
</dbReference>
<dbReference type="GO" id="GO:0005524">
    <property type="term" value="F:ATP binding"/>
    <property type="evidence" value="ECO:0007669"/>
    <property type="project" value="UniProtKB-UniRule"/>
</dbReference>
<dbReference type="InterPro" id="IPR017441">
    <property type="entry name" value="Protein_kinase_ATP_BS"/>
</dbReference>
<dbReference type="Pfam" id="PF23317">
    <property type="entry name" value="YVC1_C"/>
    <property type="match status" value="1"/>
</dbReference>
<dbReference type="PANTHER" id="PTHR35859:SF6">
    <property type="entry name" value="ION TRANSPORT DOMAIN-CONTAINING PROTEIN"/>
    <property type="match status" value="1"/>
</dbReference>
<dbReference type="Pfam" id="PF23190">
    <property type="entry name" value="LHD_TRPY1"/>
    <property type="match status" value="1"/>
</dbReference>
<dbReference type="PANTHER" id="PTHR35859">
    <property type="entry name" value="NONSELECTIVE CATION CHANNEL PROTEIN"/>
    <property type="match status" value="1"/>
</dbReference>
<evidence type="ECO:0000256" key="6">
    <source>
        <dbReference type="PROSITE-ProRule" id="PRU10141"/>
    </source>
</evidence>
<keyword evidence="8" id="KW-1133">Transmembrane helix</keyword>
<keyword evidence="3 6" id="KW-0547">Nucleotide-binding</keyword>
<evidence type="ECO:0000256" key="4">
    <source>
        <dbReference type="ARBA" id="ARBA00022777"/>
    </source>
</evidence>
<evidence type="ECO:0000313" key="11">
    <source>
        <dbReference type="EMBL" id="CAE6442622.1"/>
    </source>
</evidence>
<dbReference type="Pfam" id="PF00069">
    <property type="entry name" value="Pkinase"/>
    <property type="match status" value="1"/>
</dbReference>
<organism evidence="11 12">
    <name type="scientific">Rhizoctonia solani</name>
    <dbReference type="NCBI Taxonomy" id="456999"/>
    <lineage>
        <taxon>Eukaryota</taxon>
        <taxon>Fungi</taxon>
        <taxon>Dikarya</taxon>
        <taxon>Basidiomycota</taxon>
        <taxon>Agaricomycotina</taxon>
        <taxon>Agaricomycetes</taxon>
        <taxon>Cantharellales</taxon>
        <taxon>Ceratobasidiaceae</taxon>
        <taxon>Rhizoctonia</taxon>
    </lineage>
</organism>
<feature type="compositionally biased region" description="Polar residues" evidence="7">
    <location>
        <begin position="1075"/>
        <end position="1097"/>
    </location>
</feature>
<dbReference type="EMBL" id="CAJMWR010002280">
    <property type="protein sequence ID" value="CAE6442622.1"/>
    <property type="molecule type" value="Genomic_DNA"/>
</dbReference>
<evidence type="ECO:0000256" key="8">
    <source>
        <dbReference type="SAM" id="Phobius"/>
    </source>
</evidence>
<feature type="domain" description="Protein kinase" evidence="9">
    <location>
        <begin position="724"/>
        <end position="989"/>
    </location>
</feature>
<dbReference type="Proteomes" id="UP000663840">
    <property type="component" value="Unassembled WGS sequence"/>
</dbReference>
<feature type="transmembrane region" description="Helical" evidence="8">
    <location>
        <begin position="245"/>
        <end position="264"/>
    </location>
</feature>
<keyword evidence="8" id="KW-0472">Membrane</keyword>
<dbReference type="SMART" id="SM00133">
    <property type="entry name" value="S_TK_X"/>
    <property type="match status" value="1"/>
</dbReference>
<evidence type="ECO:0000256" key="2">
    <source>
        <dbReference type="ARBA" id="ARBA00022679"/>
    </source>
</evidence>
<dbReference type="InterPro" id="IPR056337">
    <property type="entry name" value="LHD_YVC1"/>
</dbReference>
<feature type="transmembrane region" description="Helical" evidence="8">
    <location>
        <begin position="408"/>
        <end position="427"/>
    </location>
</feature>
<dbReference type="InterPro" id="IPR011009">
    <property type="entry name" value="Kinase-like_dom_sf"/>
</dbReference>
<dbReference type="SUPFAM" id="SSF56112">
    <property type="entry name" value="Protein kinase-like (PK-like)"/>
    <property type="match status" value="1"/>
</dbReference>
<keyword evidence="2" id="KW-0808">Transferase</keyword>
<feature type="binding site" evidence="6">
    <location>
        <position position="753"/>
    </location>
    <ligand>
        <name>ATP</name>
        <dbReference type="ChEBI" id="CHEBI:30616"/>
    </ligand>
</feature>
<feature type="domain" description="AGC-kinase C-terminal" evidence="10">
    <location>
        <begin position="990"/>
        <end position="1071"/>
    </location>
</feature>
<keyword evidence="1" id="KW-0723">Serine/threonine-protein kinase</keyword>
<feature type="transmembrane region" description="Helical" evidence="8">
    <location>
        <begin position="375"/>
        <end position="396"/>
    </location>
</feature>
<reference evidence="11" key="1">
    <citation type="submission" date="2021-01" db="EMBL/GenBank/DDBJ databases">
        <authorList>
            <person name="Kaushik A."/>
        </authorList>
    </citation>
    <scope>NUCLEOTIDE SEQUENCE</scope>
    <source>
        <strain evidence="11">AG1-1A</strain>
    </source>
</reference>
<keyword evidence="8" id="KW-0812">Transmembrane</keyword>
<dbReference type="InterPro" id="IPR008271">
    <property type="entry name" value="Ser/Thr_kinase_AS"/>
</dbReference>
<evidence type="ECO:0008006" key="13">
    <source>
        <dbReference type="Google" id="ProtNLM"/>
    </source>
</evidence>
<keyword evidence="4" id="KW-0418">Kinase</keyword>
<dbReference type="PROSITE" id="PS51285">
    <property type="entry name" value="AGC_KINASE_CTER"/>
    <property type="match status" value="1"/>
</dbReference>
<feature type="transmembrane region" description="Helical" evidence="8">
    <location>
        <begin position="276"/>
        <end position="294"/>
    </location>
</feature>
<dbReference type="GO" id="GO:0004674">
    <property type="term" value="F:protein serine/threonine kinase activity"/>
    <property type="evidence" value="ECO:0007669"/>
    <property type="project" value="UniProtKB-KW"/>
</dbReference>
<comment type="caution">
    <text evidence="11">The sequence shown here is derived from an EMBL/GenBank/DDBJ whole genome shotgun (WGS) entry which is preliminary data.</text>
</comment>
<dbReference type="SMART" id="SM00220">
    <property type="entry name" value="S_TKc"/>
    <property type="match status" value="1"/>
</dbReference>
<dbReference type="Gene3D" id="3.30.200.20">
    <property type="entry name" value="Phosphorylase Kinase, domain 1"/>
    <property type="match status" value="1"/>
</dbReference>
<evidence type="ECO:0000259" key="9">
    <source>
        <dbReference type="PROSITE" id="PS50011"/>
    </source>
</evidence>
<evidence type="ECO:0000256" key="3">
    <source>
        <dbReference type="ARBA" id="ARBA00022741"/>
    </source>
</evidence>
<name>A0A8H3AX53_9AGAM</name>
<feature type="region of interest" description="Disordered" evidence="7">
    <location>
        <begin position="1075"/>
        <end position="1122"/>
    </location>
</feature>
<evidence type="ECO:0000256" key="7">
    <source>
        <dbReference type="SAM" id="MobiDB-lite"/>
    </source>
</evidence>
<evidence type="ECO:0000256" key="5">
    <source>
        <dbReference type="ARBA" id="ARBA00022840"/>
    </source>
</evidence>
<protein>
    <recommendedName>
        <fullName evidence="13">AGC/YANK protein kinase</fullName>
    </recommendedName>
</protein>
<feature type="transmembrane region" description="Helical" evidence="8">
    <location>
        <begin position="433"/>
        <end position="458"/>
    </location>
</feature>
<evidence type="ECO:0000256" key="1">
    <source>
        <dbReference type="ARBA" id="ARBA00022527"/>
    </source>
</evidence>
<dbReference type="InterPro" id="IPR052971">
    <property type="entry name" value="TRP_calcium_channel"/>
</dbReference>
<dbReference type="InterPro" id="IPR056336">
    <property type="entry name" value="YVC1_C"/>
</dbReference>
<feature type="region of interest" description="Disordered" evidence="7">
    <location>
        <begin position="596"/>
        <end position="658"/>
    </location>
</feature>
<accession>A0A8H3AX53</accession>
<evidence type="ECO:0000259" key="10">
    <source>
        <dbReference type="PROSITE" id="PS51285"/>
    </source>
</evidence>
<dbReference type="PROSITE" id="PS50011">
    <property type="entry name" value="PROTEIN_KINASE_DOM"/>
    <property type="match status" value="1"/>
</dbReference>
<feature type="compositionally biased region" description="Basic and acidic residues" evidence="7">
    <location>
        <begin position="617"/>
        <end position="628"/>
    </location>
</feature>